<dbReference type="EMBL" id="MCFJ01000005">
    <property type="protein sequence ID" value="ORY66623.1"/>
    <property type="molecule type" value="Genomic_DNA"/>
</dbReference>
<dbReference type="PANTHER" id="PTHR31047">
    <property type="entry name" value="MEIOTICALLY UP-REGULATED GENE 157 PROTEIN"/>
    <property type="match status" value="1"/>
</dbReference>
<keyword evidence="1" id="KW-0378">Hydrolase</keyword>
<dbReference type="OrthoDB" id="7771656at2759"/>
<proteinExistence type="predicted"/>
<reference evidence="1 2" key="1">
    <citation type="submission" date="2016-07" db="EMBL/GenBank/DDBJ databases">
        <title>Pervasive Adenine N6-methylation of Active Genes in Fungi.</title>
        <authorList>
            <consortium name="DOE Joint Genome Institute"/>
            <person name="Mondo S.J."/>
            <person name="Dannebaum R.O."/>
            <person name="Kuo R.C."/>
            <person name="Labutti K."/>
            <person name="Haridas S."/>
            <person name="Kuo A."/>
            <person name="Salamov A."/>
            <person name="Ahrendt S.R."/>
            <person name="Lipzen A."/>
            <person name="Sullivan W."/>
            <person name="Andreopoulos W.B."/>
            <person name="Clum A."/>
            <person name="Lindquist E."/>
            <person name="Daum C."/>
            <person name="Ramamoorthy G.K."/>
            <person name="Gryganskyi A."/>
            <person name="Culley D."/>
            <person name="Magnuson J.K."/>
            <person name="James T.Y."/>
            <person name="O'Malley M.A."/>
            <person name="Stajich J.E."/>
            <person name="Spatafora J.W."/>
            <person name="Visel A."/>
            <person name="Grigoriev I.V."/>
        </authorList>
    </citation>
    <scope>NUCLEOTIDE SEQUENCE [LARGE SCALE GENOMIC DNA]</scope>
    <source>
        <strain evidence="1 2">CBS 129021</strain>
    </source>
</reference>
<dbReference type="InterPro" id="IPR008313">
    <property type="entry name" value="GH125"/>
</dbReference>
<dbReference type="RefSeq" id="XP_040717587.1">
    <property type="nucleotide sequence ID" value="XM_040857555.1"/>
</dbReference>
<accession>A0A1Y2E4X5</accession>
<gene>
    <name evidence="1" type="ORF">BCR38DRAFT_390502</name>
</gene>
<evidence type="ECO:0000313" key="1">
    <source>
        <dbReference type="EMBL" id="ORY66623.1"/>
    </source>
</evidence>
<dbReference type="InterPro" id="IPR012341">
    <property type="entry name" value="6hp_glycosidase-like_sf"/>
</dbReference>
<dbReference type="GO" id="GO:0016798">
    <property type="term" value="F:hydrolase activity, acting on glycosyl bonds"/>
    <property type="evidence" value="ECO:0007669"/>
    <property type="project" value="UniProtKB-KW"/>
</dbReference>
<dbReference type="Proteomes" id="UP000193689">
    <property type="component" value="Unassembled WGS sequence"/>
</dbReference>
<protein>
    <submittedName>
        <fullName evidence="1">Six-hairpin glycosidase-like protein</fullName>
    </submittedName>
</protein>
<keyword evidence="1" id="KW-0326">Glycosidase</keyword>
<dbReference type="Gene3D" id="1.50.10.10">
    <property type="match status" value="1"/>
</dbReference>
<name>A0A1Y2E4X5_9PEZI</name>
<dbReference type="PANTHER" id="PTHR31047:SF1">
    <property type="entry name" value="DUF1237 DOMAIN-CONTAINING PROTEIN"/>
    <property type="match status" value="1"/>
</dbReference>
<sequence>MPVFSIRHCIVAAAGFHVQAQAQVRWQDYTAQIRTPSTCPDYTEYAQIAHEPYSAGPLGLPNMRPSPECRTFNSTAVEKVITDMQARLKNPDLAQLFANTFASTLDTTVKYFDTDLNLAFIITGDITAQWLRDTGNQFAHLYKLLPQDPDLQALVKAVINTESRYIAEYPYCGSFQPPPESGLAPSVNDYATGVTIHPPVDNQTVFECKYELDSLSAFLKISRSYYANTNDSSFINDNWESAISSVMTLIHDQSQSSWGPDWDFVSYYNWTGTAGSLSSPVKNGGNGEPKLANGLVASSHRPSDDICVFNFITSDNAMMSVELAYLADTLDQIGTLQEVSSQARQYSHIISQAVWNHTISSGGVFAYETNGYSGQYLMDDANVPSLISLPYLGFLDKSDSTYVRTKEAMFSRANPYYAVGQNFSGIGGPHVNATYPWPMSQISAIYGTDDDDEITSRLSLLMNNTGGLGLIHESIHIYNSSVYTRPWFAWANSYFAEMVLDLAERKPGLILNDAVPYVVGS</sequence>
<dbReference type="InParanoid" id="A0A1Y2E4X5"/>
<dbReference type="Pfam" id="PF06824">
    <property type="entry name" value="Glyco_hydro_125"/>
    <property type="match status" value="1"/>
</dbReference>
<evidence type="ECO:0000313" key="2">
    <source>
        <dbReference type="Proteomes" id="UP000193689"/>
    </source>
</evidence>
<dbReference type="SMART" id="SM01149">
    <property type="entry name" value="DUF1237"/>
    <property type="match status" value="1"/>
</dbReference>
<dbReference type="STRING" id="1141098.A0A1Y2E4X5"/>
<dbReference type="AlphaFoldDB" id="A0A1Y2E4X5"/>
<organism evidence="1 2">
    <name type="scientific">Pseudomassariella vexata</name>
    <dbReference type="NCBI Taxonomy" id="1141098"/>
    <lineage>
        <taxon>Eukaryota</taxon>
        <taxon>Fungi</taxon>
        <taxon>Dikarya</taxon>
        <taxon>Ascomycota</taxon>
        <taxon>Pezizomycotina</taxon>
        <taxon>Sordariomycetes</taxon>
        <taxon>Xylariomycetidae</taxon>
        <taxon>Amphisphaeriales</taxon>
        <taxon>Pseudomassariaceae</taxon>
        <taxon>Pseudomassariella</taxon>
    </lineage>
</organism>
<dbReference type="SUPFAM" id="SSF48208">
    <property type="entry name" value="Six-hairpin glycosidases"/>
    <property type="match status" value="1"/>
</dbReference>
<dbReference type="GO" id="GO:0005975">
    <property type="term" value="P:carbohydrate metabolic process"/>
    <property type="evidence" value="ECO:0007669"/>
    <property type="project" value="InterPro"/>
</dbReference>
<dbReference type="GeneID" id="63773767"/>
<keyword evidence="2" id="KW-1185">Reference proteome</keyword>
<comment type="caution">
    <text evidence="1">The sequence shown here is derived from an EMBL/GenBank/DDBJ whole genome shotgun (WGS) entry which is preliminary data.</text>
</comment>
<dbReference type="InterPro" id="IPR008928">
    <property type="entry name" value="6-hairpin_glycosidase_sf"/>
</dbReference>
<dbReference type="PIRSF" id="PIRSF028846">
    <property type="entry name" value="UCP028846"/>
    <property type="match status" value="1"/>
</dbReference>